<dbReference type="InterPro" id="IPR004358">
    <property type="entry name" value="Sig_transdc_His_kin-like_C"/>
</dbReference>
<accession>A0A1A8Y0B8</accession>
<protein>
    <recommendedName>
        <fullName evidence="14">Sensor protein</fullName>
        <ecNumber evidence="14">2.7.13.3</ecNumber>
    </recommendedName>
</protein>
<evidence type="ECO:0000256" key="2">
    <source>
        <dbReference type="ARBA" id="ARBA00004429"/>
    </source>
</evidence>
<dbReference type="PRINTS" id="PR00344">
    <property type="entry name" value="BCTRLSENSOR"/>
</dbReference>
<dbReference type="CDD" id="cd00082">
    <property type="entry name" value="HisKA"/>
    <property type="match status" value="1"/>
</dbReference>
<keyword evidence="6 14" id="KW-0808">Transferase</keyword>
<dbReference type="Pfam" id="PF00512">
    <property type="entry name" value="HisKA"/>
    <property type="match status" value="1"/>
</dbReference>
<sequence length="474" mass="52245">MRLTVRKSITLRLTLLFASASSIVLLLLGFLIAVSVDQHFEAQDMEVLSGKLKLTQHALEKIRSKAELDQLPQLLEDALVGHQGLELVVVAPDETILYATNGAEFPKTLLDSHVNADSTRPIVWRTSSNQPLRGISALSPTAIKGSPSAIVAVATNISHHEHFMSSFRVTLWSFVILAAFVTGVLGWIAARRGLSPLQAVKHKAADITAHRLDSRLPVDSVPVELLGLVETLNEMLTRLENSFKQLSDFSSDIAHELRTPVSNLLTQTQVTLSKDRSSDEYRDVLASNIEEFERLSRMISDMLFLAKSENNLIIPHREQLNLLDEVNGLFQFYEILAEDKSIFMASSGSGRVSGDRLMLRRAISNLLSNALRHTPAGGRIAVHVDNTSDSFVKLSVVNTGAAIPAEHVPRLFDRFYRVDCSRQRFSEGVGLGLAITRSIMRAHGGDAFVRSDQTSTVFELIVPCQPIGMVPIDN</sequence>
<dbReference type="PROSITE" id="PS50885">
    <property type="entry name" value="HAMP"/>
    <property type="match status" value="1"/>
</dbReference>
<dbReference type="Gene3D" id="6.10.340.10">
    <property type="match status" value="1"/>
</dbReference>
<evidence type="ECO:0000256" key="9">
    <source>
        <dbReference type="ARBA" id="ARBA00022777"/>
    </source>
</evidence>
<dbReference type="Pfam" id="PF00672">
    <property type="entry name" value="HAMP"/>
    <property type="match status" value="1"/>
</dbReference>
<dbReference type="SMART" id="SM00387">
    <property type="entry name" value="HATPase_c"/>
    <property type="match status" value="1"/>
</dbReference>
<evidence type="ECO:0000256" key="4">
    <source>
        <dbReference type="ARBA" id="ARBA00022519"/>
    </source>
</evidence>
<keyword evidence="12 14" id="KW-0902">Two-component regulatory system</keyword>
<keyword evidence="10 14" id="KW-0067">ATP-binding</keyword>
<dbReference type="InterPro" id="IPR003660">
    <property type="entry name" value="HAMP_dom"/>
</dbReference>
<comment type="subcellular location">
    <subcellularLocation>
        <location evidence="2">Cell inner membrane</location>
        <topology evidence="2">Multi-pass membrane protein</topology>
    </subcellularLocation>
</comment>
<evidence type="ECO:0000256" key="11">
    <source>
        <dbReference type="ARBA" id="ARBA00022989"/>
    </source>
</evidence>
<dbReference type="InterPro" id="IPR006290">
    <property type="entry name" value="CztS_silS_copS"/>
</dbReference>
<evidence type="ECO:0000256" key="14">
    <source>
        <dbReference type="RuleBase" id="RU364088"/>
    </source>
</evidence>
<evidence type="ECO:0000259" key="16">
    <source>
        <dbReference type="PROSITE" id="PS50885"/>
    </source>
</evidence>
<evidence type="ECO:0000256" key="1">
    <source>
        <dbReference type="ARBA" id="ARBA00000085"/>
    </source>
</evidence>
<organism evidence="17 18">
    <name type="scientific">Candidatus Propionivibrio aalborgensis</name>
    <dbReference type="NCBI Taxonomy" id="1860101"/>
    <lineage>
        <taxon>Bacteria</taxon>
        <taxon>Pseudomonadati</taxon>
        <taxon>Pseudomonadota</taxon>
        <taxon>Betaproteobacteria</taxon>
        <taxon>Rhodocyclales</taxon>
        <taxon>Rhodocyclaceae</taxon>
        <taxon>Propionivibrio</taxon>
    </lineage>
</organism>
<evidence type="ECO:0000259" key="15">
    <source>
        <dbReference type="PROSITE" id="PS50109"/>
    </source>
</evidence>
<keyword evidence="3 14" id="KW-1003">Cell membrane</keyword>
<dbReference type="SMART" id="SM00304">
    <property type="entry name" value="HAMP"/>
    <property type="match status" value="1"/>
</dbReference>
<keyword evidence="9 14" id="KW-0418">Kinase</keyword>
<dbReference type="PANTHER" id="PTHR45436">
    <property type="entry name" value="SENSOR HISTIDINE KINASE YKOH"/>
    <property type="match status" value="1"/>
</dbReference>
<evidence type="ECO:0000313" key="18">
    <source>
        <dbReference type="Proteomes" id="UP000199600"/>
    </source>
</evidence>
<reference evidence="17 18" key="1">
    <citation type="submission" date="2016-06" db="EMBL/GenBank/DDBJ databases">
        <authorList>
            <person name="Kjaerup R.B."/>
            <person name="Dalgaard T.S."/>
            <person name="Juul-Madsen H.R."/>
        </authorList>
    </citation>
    <scope>NUCLEOTIDE SEQUENCE [LARGE SCALE GENOMIC DNA]</scope>
    <source>
        <strain evidence="17">2</strain>
    </source>
</reference>
<dbReference type="InterPro" id="IPR048590">
    <property type="entry name" value="CusS-like_sensor"/>
</dbReference>
<keyword evidence="7 14" id="KW-0812">Transmembrane</keyword>
<dbReference type="Pfam" id="PF21085">
    <property type="entry name" value="CusS"/>
    <property type="match status" value="1"/>
</dbReference>
<evidence type="ECO:0000256" key="6">
    <source>
        <dbReference type="ARBA" id="ARBA00022679"/>
    </source>
</evidence>
<dbReference type="PANTHER" id="PTHR45436:SF15">
    <property type="entry name" value="SENSOR HISTIDINE KINASE CUSS"/>
    <property type="match status" value="1"/>
</dbReference>
<evidence type="ECO:0000256" key="3">
    <source>
        <dbReference type="ARBA" id="ARBA00022475"/>
    </source>
</evidence>
<comment type="catalytic activity">
    <reaction evidence="1 14">
        <text>ATP + protein L-histidine = ADP + protein N-phospho-L-histidine.</text>
        <dbReference type="EC" id="2.7.13.3"/>
    </reaction>
</comment>
<dbReference type="FunFam" id="1.10.287.130:FF:000001">
    <property type="entry name" value="Two-component sensor histidine kinase"/>
    <property type="match status" value="1"/>
</dbReference>
<comment type="function">
    <text evidence="14">Member of a two-component regulatory system.</text>
</comment>
<evidence type="ECO:0000256" key="7">
    <source>
        <dbReference type="ARBA" id="ARBA00022692"/>
    </source>
</evidence>
<keyword evidence="18" id="KW-1185">Reference proteome</keyword>
<dbReference type="InterPro" id="IPR050428">
    <property type="entry name" value="TCS_sensor_his_kinase"/>
</dbReference>
<dbReference type="Pfam" id="PF02518">
    <property type="entry name" value="HATPase_c"/>
    <property type="match status" value="1"/>
</dbReference>
<dbReference type="InterPro" id="IPR036890">
    <property type="entry name" value="HATPase_C_sf"/>
</dbReference>
<feature type="domain" description="HAMP" evidence="16">
    <location>
        <begin position="191"/>
        <end position="244"/>
    </location>
</feature>
<dbReference type="EMBL" id="FLQY01000347">
    <property type="protein sequence ID" value="SBT10402.1"/>
    <property type="molecule type" value="Genomic_DNA"/>
</dbReference>
<dbReference type="GO" id="GO:0000155">
    <property type="term" value="F:phosphorelay sensor kinase activity"/>
    <property type="evidence" value="ECO:0007669"/>
    <property type="project" value="InterPro"/>
</dbReference>
<dbReference type="SMART" id="SM00388">
    <property type="entry name" value="HisKA"/>
    <property type="match status" value="1"/>
</dbReference>
<evidence type="ECO:0000256" key="8">
    <source>
        <dbReference type="ARBA" id="ARBA00022741"/>
    </source>
</evidence>
<name>A0A1A8Y0B8_9RHOO</name>
<gene>
    <name evidence="17" type="primary">pcoS</name>
    <name evidence="17" type="ORF">PROAA_460016</name>
</gene>
<dbReference type="PROSITE" id="PS50109">
    <property type="entry name" value="HIS_KIN"/>
    <property type="match status" value="1"/>
</dbReference>
<dbReference type="GO" id="GO:0005886">
    <property type="term" value="C:plasma membrane"/>
    <property type="evidence" value="ECO:0007669"/>
    <property type="project" value="UniProtKB-SubCell"/>
</dbReference>
<proteinExistence type="predicted"/>
<keyword evidence="8 14" id="KW-0547">Nucleotide-binding</keyword>
<dbReference type="InterPro" id="IPR036097">
    <property type="entry name" value="HisK_dim/P_sf"/>
</dbReference>
<keyword evidence="11 14" id="KW-1133">Transmembrane helix</keyword>
<evidence type="ECO:0000256" key="10">
    <source>
        <dbReference type="ARBA" id="ARBA00022840"/>
    </source>
</evidence>
<evidence type="ECO:0000256" key="5">
    <source>
        <dbReference type="ARBA" id="ARBA00022553"/>
    </source>
</evidence>
<evidence type="ECO:0000256" key="13">
    <source>
        <dbReference type="ARBA" id="ARBA00023136"/>
    </source>
</evidence>
<keyword evidence="13 14" id="KW-0472">Membrane</keyword>
<dbReference type="InterPro" id="IPR005467">
    <property type="entry name" value="His_kinase_dom"/>
</dbReference>
<dbReference type="SUPFAM" id="SSF47384">
    <property type="entry name" value="Homodimeric domain of signal transducing histidine kinase"/>
    <property type="match status" value="1"/>
</dbReference>
<dbReference type="CDD" id="cd00075">
    <property type="entry name" value="HATPase"/>
    <property type="match status" value="1"/>
</dbReference>
<dbReference type="GO" id="GO:0005524">
    <property type="term" value="F:ATP binding"/>
    <property type="evidence" value="ECO:0007669"/>
    <property type="project" value="UniProtKB-KW"/>
</dbReference>
<feature type="transmembrane region" description="Helical" evidence="14">
    <location>
        <begin position="171"/>
        <end position="190"/>
    </location>
</feature>
<dbReference type="RefSeq" id="WP_186411995.1">
    <property type="nucleotide sequence ID" value="NZ_FLQY01000347.1"/>
</dbReference>
<evidence type="ECO:0000256" key="12">
    <source>
        <dbReference type="ARBA" id="ARBA00023012"/>
    </source>
</evidence>
<feature type="domain" description="Histidine kinase" evidence="15">
    <location>
        <begin position="252"/>
        <end position="466"/>
    </location>
</feature>
<keyword evidence="5" id="KW-0597">Phosphoprotein</keyword>
<dbReference type="AlphaFoldDB" id="A0A1A8Y0B8"/>
<dbReference type="Gene3D" id="3.30.565.10">
    <property type="entry name" value="Histidine kinase-like ATPase, C-terminal domain"/>
    <property type="match status" value="1"/>
</dbReference>
<dbReference type="Proteomes" id="UP000199600">
    <property type="component" value="Unassembled WGS sequence"/>
</dbReference>
<dbReference type="EC" id="2.7.13.3" evidence="14"/>
<keyword evidence="4 14" id="KW-0997">Cell inner membrane</keyword>
<dbReference type="SUPFAM" id="SSF55874">
    <property type="entry name" value="ATPase domain of HSP90 chaperone/DNA topoisomerase II/histidine kinase"/>
    <property type="match status" value="1"/>
</dbReference>
<evidence type="ECO:0000313" key="17">
    <source>
        <dbReference type="EMBL" id="SBT10402.1"/>
    </source>
</evidence>
<dbReference type="InterPro" id="IPR003594">
    <property type="entry name" value="HATPase_dom"/>
</dbReference>
<dbReference type="InterPro" id="IPR003661">
    <property type="entry name" value="HisK_dim/P_dom"/>
</dbReference>
<dbReference type="NCBIfam" id="TIGR01386">
    <property type="entry name" value="cztS_silS_copS"/>
    <property type="match status" value="1"/>
</dbReference>
<dbReference type="Gene3D" id="1.10.287.130">
    <property type="match status" value="1"/>
</dbReference>